<evidence type="ECO:0000313" key="4">
    <source>
        <dbReference type="Proteomes" id="UP000807306"/>
    </source>
</evidence>
<protein>
    <submittedName>
        <fullName evidence="3">Uncharacterized protein</fullName>
    </submittedName>
</protein>
<name>A0A9P6EDH0_9AGAR</name>
<keyword evidence="4" id="KW-1185">Reference proteome</keyword>
<reference evidence="3" key="1">
    <citation type="submission" date="2020-11" db="EMBL/GenBank/DDBJ databases">
        <authorList>
            <consortium name="DOE Joint Genome Institute"/>
            <person name="Ahrendt S."/>
            <person name="Riley R."/>
            <person name="Andreopoulos W."/>
            <person name="Labutti K."/>
            <person name="Pangilinan J."/>
            <person name="Ruiz-Duenas F.J."/>
            <person name="Barrasa J.M."/>
            <person name="Sanchez-Garcia M."/>
            <person name="Camarero S."/>
            <person name="Miyauchi S."/>
            <person name="Serrano A."/>
            <person name="Linde D."/>
            <person name="Babiker R."/>
            <person name="Drula E."/>
            <person name="Ayuso-Fernandez I."/>
            <person name="Pacheco R."/>
            <person name="Padilla G."/>
            <person name="Ferreira P."/>
            <person name="Barriuso J."/>
            <person name="Kellner H."/>
            <person name="Castanera R."/>
            <person name="Alfaro M."/>
            <person name="Ramirez L."/>
            <person name="Pisabarro A.G."/>
            <person name="Kuo A."/>
            <person name="Tritt A."/>
            <person name="Lipzen A."/>
            <person name="He G."/>
            <person name="Yan M."/>
            <person name="Ng V."/>
            <person name="Cullen D."/>
            <person name="Martin F."/>
            <person name="Rosso M.-N."/>
            <person name="Henrissat B."/>
            <person name="Hibbett D."/>
            <person name="Martinez A.T."/>
            <person name="Grigoriev I.V."/>
        </authorList>
    </citation>
    <scope>NUCLEOTIDE SEQUENCE</scope>
    <source>
        <strain evidence="3">CBS 506.95</strain>
    </source>
</reference>
<evidence type="ECO:0000256" key="2">
    <source>
        <dbReference type="SAM" id="SignalP"/>
    </source>
</evidence>
<evidence type="ECO:0000313" key="3">
    <source>
        <dbReference type="EMBL" id="KAF9526794.1"/>
    </source>
</evidence>
<organism evidence="3 4">
    <name type="scientific">Crepidotus variabilis</name>
    <dbReference type="NCBI Taxonomy" id="179855"/>
    <lineage>
        <taxon>Eukaryota</taxon>
        <taxon>Fungi</taxon>
        <taxon>Dikarya</taxon>
        <taxon>Basidiomycota</taxon>
        <taxon>Agaricomycotina</taxon>
        <taxon>Agaricomycetes</taxon>
        <taxon>Agaricomycetidae</taxon>
        <taxon>Agaricales</taxon>
        <taxon>Agaricineae</taxon>
        <taxon>Crepidotaceae</taxon>
        <taxon>Crepidotus</taxon>
    </lineage>
</organism>
<gene>
    <name evidence="3" type="ORF">CPB83DRAFT_857243</name>
</gene>
<dbReference type="OrthoDB" id="3356102at2759"/>
<feature type="compositionally biased region" description="Low complexity" evidence="1">
    <location>
        <begin position="337"/>
        <end position="370"/>
    </location>
</feature>
<evidence type="ECO:0000256" key="1">
    <source>
        <dbReference type="SAM" id="MobiDB-lite"/>
    </source>
</evidence>
<comment type="caution">
    <text evidence="3">The sequence shown here is derived from an EMBL/GenBank/DDBJ whole genome shotgun (WGS) entry which is preliminary data.</text>
</comment>
<dbReference type="AlphaFoldDB" id="A0A9P6EDH0"/>
<proteinExistence type="predicted"/>
<feature type="signal peptide" evidence="2">
    <location>
        <begin position="1"/>
        <end position="22"/>
    </location>
</feature>
<dbReference type="EMBL" id="MU157867">
    <property type="protein sequence ID" value="KAF9526794.1"/>
    <property type="molecule type" value="Genomic_DNA"/>
</dbReference>
<feature type="chain" id="PRO_5040403602" evidence="2">
    <location>
        <begin position="23"/>
        <end position="403"/>
    </location>
</feature>
<dbReference type="Proteomes" id="UP000807306">
    <property type="component" value="Unassembled WGS sequence"/>
</dbReference>
<keyword evidence="2" id="KW-0732">Signal</keyword>
<feature type="region of interest" description="Disordered" evidence="1">
    <location>
        <begin position="337"/>
        <end position="377"/>
    </location>
</feature>
<accession>A0A9P6EDH0</accession>
<sequence length="403" mass="41254">MLSNKWSLLSTFVLAALKPVSAAIAPTGCVTFDSSWNLLAFGFNGKDYNAGTQDTWGSGTATDITKSGRPPFNAANTTCYLSQFNNAVYVLNADNSDSSSVFVYDVVGAAWSTQKVTKGQFDPSNFAAILDHDTNVFYAYSNAVIYSLDLGDVKGTASGSAIPWNDVQSPDLASHADNSAVATPGANTAGYQPVVALAQNHIHFLGVPTLQNGEAKIFVIHFSYMQPAPQSYGTPAFPNAHGKAVSFFQPEGKGVQTEFAFIPDDGSATYVVNVVSNSTKGLAGPPKGDPLATYSASTTALVQLSSEGKVSYLAYDPASTTSGGTWASISKLPTATFSTSSGTTSGSSNGTSTASSPGSSQSGKSNPNNGASGSQNSGAARVDVSVVVGMAAAAAMALIGATV</sequence>